<organism evidence="1 2">
    <name type="scientific">Linum tenue</name>
    <dbReference type="NCBI Taxonomy" id="586396"/>
    <lineage>
        <taxon>Eukaryota</taxon>
        <taxon>Viridiplantae</taxon>
        <taxon>Streptophyta</taxon>
        <taxon>Embryophyta</taxon>
        <taxon>Tracheophyta</taxon>
        <taxon>Spermatophyta</taxon>
        <taxon>Magnoliopsida</taxon>
        <taxon>eudicotyledons</taxon>
        <taxon>Gunneridae</taxon>
        <taxon>Pentapetalae</taxon>
        <taxon>rosids</taxon>
        <taxon>fabids</taxon>
        <taxon>Malpighiales</taxon>
        <taxon>Linaceae</taxon>
        <taxon>Linum</taxon>
    </lineage>
</organism>
<accession>A0AAV0LEU9</accession>
<sequence length="68" mass="7156">ISTATIVFFPRSRSATKVDSSESGLSFLVLQFGGYLQPLPDHLHEIEKSGGESFVCGGAALLQGQSSV</sequence>
<dbReference type="Proteomes" id="UP001154282">
    <property type="component" value="Unassembled WGS sequence"/>
</dbReference>
<gene>
    <name evidence="1" type="ORF">LITE_LOCUS23681</name>
</gene>
<evidence type="ECO:0000313" key="2">
    <source>
        <dbReference type="Proteomes" id="UP001154282"/>
    </source>
</evidence>
<feature type="non-terminal residue" evidence="1">
    <location>
        <position position="1"/>
    </location>
</feature>
<protein>
    <submittedName>
        <fullName evidence="1">Uncharacterized protein</fullName>
    </submittedName>
</protein>
<comment type="caution">
    <text evidence="1">The sequence shown here is derived from an EMBL/GenBank/DDBJ whole genome shotgun (WGS) entry which is preliminary data.</text>
</comment>
<evidence type="ECO:0000313" key="1">
    <source>
        <dbReference type="EMBL" id="CAI0433047.1"/>
    </source>
</evidence>
<reference evidence="1" key="1">
    <citation type="submission" date="2022-08" db="EMBL/GenBank/DDBJ databases">
        <authorList>
            <person name="Gutierrez-Valencia J."/>
        </authorList>
    </citation>
    <scope>NUCLEOTIDE SEQUENCE</scope>
</reference>
<name>A0AAV0LEU9_9ROSI</name>
<dbReference type="EMBL" id="CAMGYJ010000006">
    <property type="protein sequence ID" value="CAI0433047.1"/>
    <property type="molecule type" value="Genomic_DNA"/>
</dbReference>
<dbReference type="AlphaFoldDB" id="A0AAV0LEU9"/>
<keyword evidence="2" id="KW-1185">Reference proteome</keyword>
<proteinExistence type="predicted"/>